<evidence type="ECO:0000256" key="3">
    <source>
        <dbReference type="PIRSR" id="PIRSR600183-50"/>
    </source>
</evidence>
<evidence type="ECO:0000256" key="2">
    <source>
        <dbReference type="ARBA" id="ARBA00022898"/>
    </source>
</evidence>
<dbReference type="RefSeq" id="WP_129340692.1">
    <property type="nucleotide sequence ID" value="NZ_JACIDD010000001.1"/>
</dbReference>
<feature type="domain" description="Orn/DAP/Arg decarboxylase 2 N-terminal" evidence="6">
    <location>
        <begin position="45"/>
        <end position="289"/>
    </location>
</feature>
<dbReference type="SUPFAM" id="SSF50621">
    <property type="entry name" value="Alanine racemase C-terminal domain-like"/>
    <property type="match status" value="1"/>
</dbReference>
<dbReference type="GO" id="GO:0009089">
    <property type="term" value="P:lysine biosynthetic process via diaminopimelate"/>
    <property type="evidence" value="ECO:0007669"/>
    <property type="project" value="TreeGrafter"/>
</dbReference>
<protein>
    <submittedName>
        <fullName evidence="7">Pyridoxal-dependent decarboxylase, exosortase A system-associated</fullName>
    </submittedName>
</protein>
<evidence type="ECO:0000256" key="4">
    <source>
        <dbReference type="RuleBase" id="RU003737"/>
    </source>
</evidence>
<dbReference type="Gene3D" id="3.20.20.10">
    <property type="entry name" value="Alanine racemase"/>
    <property type="match status" value="1"/>
</dbReference>
<dbReference type="EMBL" id="SDPT01000001">
    <property type="protein sequence ID" value="RXZ34910.1"/>
    <property type="molecule type" value="Genomic_DNA"/>
</dbReference>
<dbReference type="InterPro" id="IPR022644">
    <property type="entry name" value="De-COase2_N"/>
</dbReference>
<evidence type="ECO:0000313" key="7">
    <source>
        <dbReference type="EMBL" id="RXZ34910.1"/>
    </source>
</evidence>
<dbReference type="NCBIfam" id="TIGR03099">
    <property type="entry name" value="dCO2ase_PEP1"/>
    <property type="match status" value="1"/>
</dbReference>
<dbReference type="InterPro" id="IPR017530">
    <property type="entry name" value="DCO2ase_PEP1"/>
</dbReference>
<dbReference type="GO" id="GO:0008836">
    <property type="term" value="F:diaminopimelate decarboxylase activity"/>
    <property type="evidence" value="ECO:0007669"/>
    <property type="project" value="TreeGrafter"/>
</dbReference>
<proteinExistence type="inferred from homology"/>
<dbReference type="PANTHER" id="PTHR43727:SF2">
    <property type="entry name" value="GROUP IV DECARBOXYLASE"/>
    <property type="match status" value="1"/>
</dbReference>
<dbReference type="AlphaFoldDB" id="A0A4Q2IZV9"/>
<evidence type="ECO:0000259" key="5">
    <source>
        <dbReference type="Pfam" id="PF00278"/>
    </source>
</evidence>
<comment type="cofactor">
    <cofactor evidence="1 3">
        <name>pyridoxal 5'-phosphate</name>
        <dbReference type="ChEBI" id="CHEBI:597326"/>
    </cofactor>
</comment>
<sequence>MKPIGPIPPAFAGQRRLTIGGEDAEALVARAGDTPLFVYDLGLVAGRVDLLRTALPPGVGIHYAIKANPHPELLAGIAPLVDGLDVASGGELAHALAVKPAAEISFAGPGKRDDELAAAIAAGATLNAESEGEVARAIAIGERLGIGPRVAVRVNPDFELRGSGMRMGGRASPFGVDAARVPALVRTILASGAAWRGFHIFAGSQALDSAAIVETQAATVALAARLADEAGAAPPLVNLGGGFGIPYFAGDLPVDVAAVGAALGEALGARPAVLADSAFAIELGRWLVAEAGVYLTRVVDVKDSGGECFVIVDGGLHHQLAASGNLGTVVRRNYPVAVAGRMGETATRTASVVGCLCTPLDRLADKIALPEVAVGELVAVFLAGAYGATASPAAFLGHPPARELVVGRGTAGPGGR</sequence>
<dbReference type="PANTHER" id="PTHR43727">
    <property type="entry name" value="DIAMINOPIMELATE DECARBOXYLASE"/>
    <property type="match status" value="1"/>
</dbReference>
<feature type="domain" description="Orn/DAP/Arg decarboxylase 2 C-terminal" evidence="5">
    <location>
        <begin position="37"/>
        <end position="384"/>
    </location>
</feature>
<comment type="similarity">
    <text evidence="4">Belongs to the Orn/Lys/Arg decarboxylase class-II family.</text>
</comment>
<organism evidence="7 8">
    <name type="scientific">Sphingomonas desiccabilis</name>
    <dbReference type="NCBI Taxonomy" id="429134"/>
    <lineage>
        <taxon>Bacteria</taxon>
        <taxon>Pseudomonadati</taxon>
        <taxon>Pseudomonadota</taxon>
        <taxon>Alphaproteobacteria</taxon>
        <taxon>Sphingomonadales</taxon>
        <taxon>Sphingomonadaceae</taxon>
        <taxon>Sphingomonas</taxon>
    </lineage>
</organism>
<evidence type="ECO:0000313" key="8">
    <source>
        <dbReference type="Proteomes" id="UP000292347"/>
    </source>
</evidence>
<dbReference type="Gene3D" id="2.40.37.10">
    <property type="entry name" value="Lyase, Ornithine Decarboxylase, Chain A, domain 1"/>
    <property type="match status" value="1"/>
</dbReference>
<dbReference type="InterPro" id="IPR009006">
    <property type="entry name" value="Ala_racemase/Decarboxylase_C"/>
</dbReference>
<dbReference type="Pfam" id="PF00278">
    <property type="entry name" value="Orn_DAP_Arg_deC"/>
    <property type="match status" value="1"/>
</dbReference>
<dbReference type="InterPro" id="IPR029066">
    <property type="entry name" value="PLP-binding_barrel"/>
</dbReference>
<reference evidence="7 8" key="1">
    <citation type="submission" date="2019-01" db="EMBL/GenBank/DDBJ databases">
        <title>Sphingomonas mucosissima sp. nov. and Sphingomonas desiccabilis sp. nov., from biological soil crusts in the Colorado Plateau, USA.</title>
        <authorList>
            <person name="Zhu D."/>
        </authorList>
    </citation>
    <scope>NUCLEOTIDE SEQUENCE [LARGE SCALE GENOMIC DNA]</scope>
    <source>
        <strain evidence="7 8">CP1D</strain>
    </source>
</reference>
<dbReference type="InterPro" id="IPR022643">
    <property type="entry name" value="De-COase2_C"/>
</dbReference>
<dbReference type="PROSITE" id="PS00879">
    <property type="entry name" value="ODR_DC_2_2"/>
    <property type="match status" value="1"/>
</dbReference>
<keyword evidence="2 3" id="KW-0663">Pyridoxal phosphate</keyword>
<dbReference type="InterPro" id="IPR022657">
    <property type="entry name" value="De-COase2_CS"/>
</dbReference>
<keyword evidence="8" id="KW-1185">Reference proteome</keyword>
<feature type="modified residue" description="N6-(pyridoxal phosphate)lysine" evidence="3">
    <location>
        <position position="66"/>
    </location>
</feature>
<evidence type="ECO:0000256" key="1">
    <source>
        <dbReference type="ARBA" id="ARBA00001933"/>
    </source>
</evidence>
<evidence type="ECO:0000259" key="6">
    <source>
        <dbReference type="Pfam" id="PF02784"/>
    </source>
</evidence>
<feature type="active site" description="Proton donor" evidence="3">
    <location>
        <position position="357"/>
    </location>
</feature>
<dbReference type="SUPFAM" id="SSF51419">
    <property type="entry name" value="PLP-binding barrel"/>
    <property type="match status" value="1"/>
</dbReference>
<gene>
    <name evidence="7" type="ORF">EO081_04450</name>
</gene>
<comment type="caution">
    <text evidence="7">The sequence shown here is derived from an EMBL/GenBank/DDBJ whole genome shotgun (WGS) entry which is preliminary data.</text>
</comment>
<name>A0A4Q2IZV9_9SPHN</name>
<dbReference type="Proteomes" id="UP000292347">
    <property type="component" value="Unassembled WGS sequence"/>
</dbReference>
<dbReference type="InterPro" id="IPR000183">
    <property type="entry name" value="Orn/DAP/Arg_de-COase"/>
</dbReference>
<dbReference type="PRINTS" id="PR01179">
    <property type="entry name" value="ODADCRBXLASE"/>
</dbReference>
<dbReference type="Pfam" id="PF02784">
    <property type="entry name" value="Orn_Arg_deC_N"/>
    <property type="match status" value="1"/>
</dbReference>
<dbReference type="OrthoDB" id="9802241at2"/>
<accession>A0A4Q2IZV9</accession>